<comment type="subcellular location">
    <subcellularLocation>
        <location evidence="2">Secreted</location>
    </subcellularLocation>
</comment>
<dbReference type="EMBL" id="MU004501">
    <property type="protein sequence ID" value="KAF2649236.1"/>
    <property type="molecule type" value="Genomic_DNA"/>
</dbReference>
<evidence type="ECO:0000313" key="18">
    <source>
        <dbReference type="EMBL" id="KAF2649236.1"/>
    </source>
</evidence>
<evidence type="ECO:0000256" key="6">
    <source>
        <dbReference type="ARBA" id="ARBA00023001"/>
    </source>
</evidence>
<organism evidence="18 19">
    <name type="scientific">Lophiostoma macrostomum CBS 122681</name>
    <dbReference type="NCBI Taxonomy" id="1314788"/>
    <lineage>
        <taxon>Eukaryota</taxon>
        <taxon>Fungi</taxon>
        <taxon>Dikarya</taxon>
        <taxon>Ascomycota</taxon>
        <taxon>Pezizomycotina</taxon>
        <taxon>Dothideomycetes</taxon>
        <taxon>Pleosporomycetidae</taxon>
        <taxon>Pleosporales</taxon>
        <taxon>Lophiostomataceae</taxon>
        <taxon>Lophiostoma</taxon>
    </lineage>
</organism>
<evidence type="ECO:0000313" key="19">
    <source>
        <dbReference type="Proteomes" id="UP000799324"/>
    </source>
</evidence>
<dbReference type="PANTHER" id="PTHR33353:SF10">
    <property type="entry name" value="ENDO-BETA-1,4-GLUCANASE D"/>
    <property type="match status" value="1"/>
</dbReference>
<evidence type="ECO:0000256" key="4">
    <source>
        <dbReference type="ARBA" id="ARBA00022723"/>
    </source>
</evidence>
<feature type="chain" id="PRO_5025366557" description="lytic cellulose monooxygenase (C4-dehydrogenating)" evidence="16">
    <location>
        <begin position="21"/>
        <end position="253"/>
    </location>
</feature>
<proteinExistence type="inferred from homology"/>
<evidence type="ECO:0000256" key="12">
    <source>
        <dbReference type="ARBA" id="ARBA00023326"/>
    </source>
</evidence>
<dbReference type="GO" id="GO:0004497">
    <property type="term" value="F:monooxygenase activity"/>
    <property type="evidence" value="ECO:0007669"/>
    <property type="project" value="UniProtKB-KW"/>
</dbReference>
<keyword evidence="7" id="KW-0560">Oxidoreductase</keyword>
<dbReference type="GO" id="GO:0046872">
    <property type="term" value="F:metal ion binding"/>
    <property type="evidence" value="ECO:0007669"/>
    <property type="project" value="UniProtKB-KW"/>
</dbReference>
<evidence type="ECO:0000256" key="7">
    <source>
        <dbReference type="ARBA" id="ARBA00023002"/>
    </source>
</evidence>
<evidence type="ECO:0000256" key="16">
    <source>
        <dbReference type="SAM" id="SignalP"/>
    </source>
</evidence>
<dbReference type="GO" id="GO:0030245">
    <property type="term" value="P:cellulose catabolic process"/>
    <property type="evidence" value="ECO:0007669"/>
    <property type="project" value="UniProtKB-KW"/>
</dbReference>
<dbReference type="Pfam" id="PF03443">
    <property type="entry name" value="AA9"/>
    <property type="match status" value="1"/>
</dbReference>
<evidence type="ECO:0000256" key="2">
    <source>
        <dbReference type="ARBA" id="ARBA00004613"/>
    </source>
</evidence>
<feature type="signal peptide" evidence="16">
    <location>
        <begin position="1"/>
        <end position="20"/>
    </location>
</feature>
<dbReference type="Proteomes" id="UP000799324">
    <property type="component" value="Unassembled WGS sequence"/>
</dbReference>
<keyword evidence="5 16" id="KW-0732">Signal</keyword>
<dbReference type="PANTHER" id="PTHR33353">
    <property type="entry name" value="PUTATIVE (AFU_ORTHOLOGUE AFUA_1G12560)-RELATED"/>
    <property type="match status" value="1"/>
</dbReference>
<comment type="catalytic activity">
    <reaction evidence="14">
        <text>[(1-&gt;4)-beta-D-glucosyl]n+m + reduced acceptor + O2 = 4-dehydro-beta-D-glucosyl-[(1-&gt;4)-beta-D-glucosyl]n-1 + [(1-&gt;4)-beta-D-glucosyl]m + acceptor + H2O.</text>
        <dbReference type="EC" id="1.14.99.56"/>
    </reaction>
</comment>
<evidence type="ECO:0000256" key="9">
    <source>
        <dbReference type="ARBA" id="ARBA00023033"/>
    </source>
</evidence>
<keyword evidence="19" id="KW-1185">Reference proteome</keyword>
<comment type="similarity">
    <text evidence="13">Belongs to the polysaccharide monooxygenase AA9 family.</text>
</comment>
<evidence type="ECO:0000256" key="11">
    <source>
        <dbReference type="ARBA" id="ARBA00023277"/>
    </source>
</evidence>
<accession>A0A6A6SN04</accession>
<protein>
    <recommendedName>
        <fullName evidence="15">lytic cellulose monooxygenase (C4-dehydrogenating)</fullName>
        <ecNumber evidence="15">1.14.99.56</ecNumber>
    </recommendedName>
</protein>
<keyword evidence="8" id="KW-0186">Copper</keyword>
<evidence type="ECO:0000259" key="17">
    <source>
        <dbReference type="Pfam" id="PF03443"/>
    </source>
</evidence>
<evidence type="ECO:0000256" key="13">
    <source>
        <dbReference type="ARBA" id="ARBA00044502"/>
    </source>
</evidence>
<keyword evidence="12" id="KW-0624">Polysaccharide degradation</keyword>
<sequence length="253" mass="27847">MLLPIAAIFLVLRFGALANAHYIFNRFMFNDTITKPWEYVRNITEGLAADSGLADQYMPYYDVSDANIRCGRGGATSGPGTKTATVHAGSTVGFAIGRSADEARGEPYLIYHNGPGMAYLSLSTSPHLSLDAYDGSGPWFKIAYFGPKNDTNWLTRDQPGMNFSIPLTTPPGKYLLRIEHMYVRSAFNTTQFYVECAQIEVVGPGGGEPGPLVRFPGAYDLRDRGIWVSDDVYNWPEKGLDEYKPPGPPVWTG</sequence>
<dbReference type="Gene3D" id="2.70.50.70">
    <property type="match status" value="1"/>
</dbReference>
<dbReference type="InterPro" id="IPR049892">
    <property type="entry name" value="AA9"/>
</dbReference>
<keyword evidence="6" id="KW-0136">Cellulose degradation</keyword>
<evidence type="ECO:0000256" key="5">
    <source>
        <dbReference type="ARBA" id="ARBA00022729"/>
    </source>
</evidence>
<name>A0A6A6SN04_9PLEO</name>
<keyword evidence="3" id="KW-0964">Secreted</keyword>
<feature type="domain" description="Auxiliary Activity family 9 catalytic" evidence="17">
    <location>
        <begin position="21"/>
        <end position="235"/>
    </location>
</feature>
<dbReference type="OrthoDB" id="6038816at2759"/>
<evidence type="ECO:0000256" key="3">
    <source>
        <dbReference type="ARBA" id="ARBA00022525"/>
    </source>
</evidence>
<evidence type="ECO:0000256" key="14">
    <source>
        <dbReference type="ARBA" id="ARBA00045077"/>
    </source>
</evidence>
<comment type="cofactor">
    <cofactor evidence="1">
        <name>Cu(2+)</name>
        <dbReference type="ChEBI" id="CHEBI:29036"/>
    </cofactor>
</comment>
<keyword evidence="9 18" id="KW-0503">Monooxygenase</keyword>
<dbReference type="AlphaFoldDB" id="A0A6A6SN04"/>
<dbReference type="InterPro" id="IPR005103">
    <property type="entry name" value="AA9_LPMO"/>
</dbReference>
<dbReference type="GO" id="GO:0005576">
    <property type="term" value="C:extracellular region"/>
    <property type="evidence" value="ECO:0007669"/>
    <property type="project" value="UniProtKB-SubCell"/>
</dbReference>
<keyword evidence="10" id="KW-1015">Disulfide bond</keyword>
<reference evidence="18" key="1">
    <citation type="journal article" date="2020" name="Stud. Mycol.">
        <title>101 Dothideomycetes genomes: a test case for predicting lifestyles and emergence of pathogens.</title>
        <authorList>
            <person name="Haridas S."/>
            <person name="Albert R."/>
            <person name="Binder M."/>
            <person name="Bloem J."/>
            <person name="Labutti K."/>
            <person name="Salamov A."/>
            <person name="Andreopoulos B."/>
            <person name="Baker S."/>
            <person name="Barry K."/>
            <person name="Bills G."/>
            <person name="Bluhm B."/>
            <person name="Cannon C."/>
            <person name="Castanera R."/>
            <person name="Culley D."/>
            <person name="Daum C."/>
            <person name="Ezra D."/>
            <person name="Gonzalez J."/>
            <person name="Henrissat B."/>
            <person name="Kuo A."/>
            <person name="Liang C."/>
            <person name="Lipzen A."/>
            <person name="Lutzoni F."/>
            <person name="Magnuson J."/>
            <person name="Mondo S."/>
            <person name="Nolan M."/>
            <person name="Ohm R."/>
            <person name="Pangilinan J."/>
            <person name="Park H.-J."/>
            <person name="Ramirez L."/>
            <person name="Alfaro M."/>
            <person name="Sun H."/>
            <person name="Tritt A."/>
            <person name="Yoshinaga Y."/>
            <person name="Zwiers L.-H."/>
            <person name="Turgeon B."/>
            <person name="Goodwin S."/>
            <person name="Spatafora J."/>
            <person name="Crous P."/>
            <person name="Grigoriev I."/>
        </authorList>
    </citation>
    <scope>NUCLEOTIDE SEQUENCE</scope>
    <source>
        <strain evidence="18">CBS 122681</strain>
    </source>
</reference>
<keyword evidence="11" id="KW-0119">Carbohydrate metabolism</keyword>
<keyword evidence="4" id="KW-0479">Metal-binding</keyword>
<evidence type="ECO:0000256" key="10">
    <source>
        <dbReference type="ARBA" id="ARBA00023157"/>
    </source>
</evidence>
<dbReference type="EC" id="1.14.99.56" evidence="15"/>
<gene>
    <name evidence="18" type="ORF">K491DRAFT_721865</name>
</gene>
<evidence type="ECO:0000256" key="15">
    <source>
        <dbReference type="ARBA" id="ARBA00047174"/>
    </source>
</evidence>
<evidence type="ECO:0000256" key="1">
    <source>
        <dbReference type="ARBA" id="ARBA00001973"/>
    </source>
</evidence>
<evidence type="ECO:0000256" key="8">
    <source>
        <dbReference type="ARBA" id="ARBA00023008"/>
    </source>
</evidence>